<dbReference type="InterPro" id="IPR015213">
    <property type="entry name" value="Cholesterol_OX_subst-bd"/>
</dbReference>
<sequence length="595" mass="67143">MMNKKVDFDPAKRDFLKTMGSLAAFGAVTTWMPVQSAKAWIFQHHDRLNNFPSKIRLHKQRYENWSGESKYENAWTAVPKNQQEILAVINWAAENGYKVRAKGMSHNWSPLMLDDHDQVMKVILIDMPTHINRMSIESDGVVTAEAGIQMEALLKFMEDNGRGFVSIPAPGDLTLGGVLAINGHGTGVPVKGETLVAGQTFGSISNLVVSMTVAVFDAQQQKYVAKTFYRNNPDIRAFLVNLGRAFVLSVQLQTGANQYLRCESITDIHQLELFSPNKDAGRTFAKFLDQSGRVEAIWFPFTDYPWLKVWSVTPRRPLTSRIAFHPFNFWFSDNLPKPLADLIQKIVIQKNHYLTPAFGQMQLQIATLGLQGTIFSGITTILTHGLAATQTSDLWGPSKNTLLYVKPTTLRVTANGYAVLTSRENVQRVIADFCSEYQIRLKQYQRINRYPVNGPVEIRVTGLDHPADSILANAQTAALSAIKPCPDHPEWDCAVWFNILTLPGTPFAARFYAEIESWMTQHYQGDCLVRPEWSKGWAYTYDKAWDNVNYLENELPKVHAFGQSNDLTIQSAGQVLKRYDPKGLFVSPFLEKIFK</sequence>
<proteinExistence type="predicted"/>
<dbReference type="Pfam" id="PF09129">
    <property type="entry name" value="Chol_subst-bind"/>
    <property type="match status" value="2"/>
</dbReference>
<keyword evidence="2" id="KW-0274">FAD</keyword>
<comment type="caution">
    <text evidence="4">The sequence shown here is derived from an EMBL/GenBank/DDBJ whole genome shotgun (WGS) entry which is preliminary data.</text>
</comment>
<dbReference type="GO" id="GO:0016899">
    <property type="term" value="F:oxidoreductase activity, acting on the CH-OH group of donors, oxygen as acceptor"/>
    <property type="evidence" value="ECO:0007669"/>
    <property type="project" value="InterPro"/>
</dbReference>
<feature type="domain" description="FAD-binding PCMH-type" evidence="3">
    <location>
        <begin position="68"/>
        <end position="257"/>
    </location>
</feature>
<dbReference type="Proteomes" id="UP000013270">
    <property type="component" value="Unassembled WGS sequence"/>
</dbReference>
<dbReference type="PANTHER" id="PTHR43762:SF1">
    <property type="entry name" value="D-ARABINONO-1,4-LACTONE OXIDASE"/>
    <property type="match status" value="1"/>
</dbReference>
<dbReference type="GO" id="GO:0071949">
    <property type="term" value="F:FAD binding"/>
    <property type="evidence" value="ECO:0007669"/>
    <property type="project" value="InterPro"/>
</dbReference>
<evidence type="ECO:0000313" key="4">
    <source>
        <dbReference type="EMBL" id="ENV23364.1"/>
    </source>
</evidence>
<dbReference type="EMBL" id="APPK01000012">
    <property type="protein sequence ID" value="ENV23364.1"/>
    <property type="molecule type" value="Genomic_DNA"/>
</dbReference>
<dbReference type="AlphaFoldDB" id="N8YPW0"/>
<dbReference type="PATRIC" id="fig|1217651.3.peg.457"/>
<gene>
    <name evidence="4" type="ORF">F963_00477</name>
</gene>
<dbReference type="InterPro" id="IPR016169">
    <property type="entry name" value="FAD-bd_PCMH_sub2"/>
</dbReference>
<dbReference type="SUPFAM" id="SSF55103">
    <property type="entry name" value="FAD-linked oxidases, C-terminal domain"/>
    <property type="match status" value="1"/>
</dbReference>
<dbReference type="PROSITE" id="PS51387">
    <property type="entry name" value="FAD_PCMH"/>
    <property type="match status" value="1"/>
</dbReference>
<dbReference type="Gene3D" id="3.30.43.10">
    <property type="entry name" value="Uridine Diphospho-n-acetylenolpyruvylglucosamine Reductase, domain 2"/>
    <property type="match status" value="1"/>
</dbReference>
<reference evidence="4 5" key="1">
    <citation type="submission" date="2013-02" db="EMBL/GenBank/DDBJ databases">
        <title>The Genome Sequence of Acinetobacter bereziniae NIPH 3.</title>
        <authorList>
            <consortium name="The Broad Institute Genome Sequencing Platform"/>
            <consortium name="The Broad Institute Genome Sequencing Center for Infectious Disease"/>
            <person name="Cerqueira G."/>
            <person name="Feldgarden M."/>
            <person name="Courvalin P."/>
            <person name="Perichon B."/>
            <person name="Grillot-Courvalin C."/>
            <person name="Clermont D."/>
            <person name="Rocha E."/>
            <person name="Yoon E.-J."/>
            <person name="Nemec A."/>
            <person name="Walker B."/>
            <person name="Young S.K."/>
            <person name="Zeng Q."/>
            <person name="Gargeya S."/>
            <person name="Fitzgerald M."/>
            <person name="Haas B."/>
            <person name="Abouelleil A."/>
            <person name="Alvarado L."/>
            <person name="Arachchi H.M."/>
            <person name="Berlin A.M."/>
            <person name="Chapman S.B."/>
            <person name="Dewar J."/>
            <person name="Goldberg J."/>
            <person name="Griggs A."/>
            <person name="Gujja S."/>
            <person name="Hansen M."/>
            <person name="Howarth C."/>
            <person name="Imamovic A."/>
            <person name="Larimer J."/>
            <person name="McCowan C."/>
            <person name="Murphy C."/>
            <person name="Neiman D."/>
            <person name="Pearson M."/>
            <person name="Priest M."/>
            <person name="Roberts A."/>
            <person name="Saif S."/>
            <person name="Shea T."/>
            <person name="Sisk P."/>
            <person name="Sykes S."/>
            <person name="Wortman J."/>
            <person name="Nusbaum C."/>
            <person name="Birren B."/>
        </authorList>
    </citation>
    <scope>NUCLEOTIDE SEQUENCE [LARGE SCALE GENOMIC DNA]</scope>
    <source>
        <strain evidence="4 5">NIPH 3</strain>
    </source>
</reference>
<dbReference type="InterPro" id="IPR016164">
    <property type="entry name" value="FAD-linked_Oxase-like_C"/>
</dbReference>
<dbReference type="HOGENOM" id="CLU_456985_0_0_6"/>
<organism evidence="4 5">
    <name type="scientific">Acinetobacter bereziniae NIPH 3</name>
    <dbReference type="NCBI Taxonomy" id="1217651"/>
    <lineage>
        <taxon>Bacteria</taxon>
        <taxon>Pseudomonadati</taxon>
        <taxon>Pseudomonadota</taxon>
        <taxon>Gammaproteobacteria</taxon>
        <taxon>Moraxellales</taxon>
        <taxon>Moraxellaceae</taxon>
        <taxon>Acinetobacter</taxon>
    </lineage>
</organism>
<dbReference type="InterPro" id="IPR016167">
    <property type="entry name" value="FAD-bd_PCMH_sub1"/>
</dbReference>
<dbReference type="Gene3D" id="3.40.462.10">
    <property type="entry name" value="FAD-linked oxidases, C-terminal domain"/>
    <property type="match status" value="1"/>
</dbReference>
<dbReference type="InterPro" id="IPR036318">
    <property type="entry name" value="FAD-bd_PCMH-like_sf"/>
</dbReference>
<dbReference type="InterPro" id="IPR006311">
    <property type="entry name" value="TAT_signal"/>
</dbReference>
<dbReference type="Pfam" id="PF01565">
    <property type="entry name" value="FAD_binding_4"/>
    <property type="match status" value="1"/>
</dbReference>
<accession>N8YPW0</accession>
<dbReference type="PANTHER" id="PTHR43762">
    <property type="entry name" value="L-GULONOLACTONE OXIDASE"/>
    <property type="match status" value="1"/>
</dbReference>
<dbReference type="PROSITE" id="PS51318">
    <property type="entry name" value="TAT"/>
    <property type="match status" value="1"/>
</dbReference>
<evidence type="ECO:0000313" key="5">
    <source>
        <dbReference type="Proteomes" id="UP000013270"/>
    </source>
</evidence>
<name>N8YPW0_ACIBZ</name>
<dbReference type="SUPFAM" id="SSF56176">
    <property type="entry name" value="FAD-binding/transporter-associated domain-like"/>
    <property type="match status" value="1"/>
</dbReference>
<dbReference type="InterPro" id="IPR016170">
    <property type="entry name" value="Cytok_DH_C_sf"/>
</dbReference>
<keyword evidence="1" id="KW-0285">Flavoprotein</keyword>
<dbReference type="Gene3D" id="1.10.45.10">
    <property type="entry name" value="Vanillyl-alcohol Oxidase, Chain A, domain 4"/>
    <property type="match status" value="1"/>
</dbReference>
<protein>
    <recommendedName>
        <fullName evidence="3">FAD-binding PCMH-type domain-containing protein</fullName>
    </recommendedName>
</protein>
<dbReference type="InterPro" id="IPR016166">
    <property type="entry name" value="FAD-bd_PCMH"/>
</dbReference>
<evidence type="ECO:0000256" key="1">
    <source>
        <dbReference type="ARBA" id="ARBA00022630"/>
    </source>
</evidence>
<dbReference type="InterPro" id="IPR006094">
    <property type="entry name" value="Oxid_FAD_bind_N"/>
</dbReference>
<dbReference type="Gene3D" id="3.30.465.10">
    <property type="match status" value="1"/>
</dbReference>
<dbReference type="InterPro" id="IPR016171">
    <property type="entry name" value="Vanillyl_alc_oxidase_C-sub2"/>
</dbReference>
<dbReference type="InterPro" id="IPR010031">
    <property type="entry name" value="FAD_lactone_oxidase-like"/>
</dbReference>
<evidence type="ECO:0000259" key="3">
    <source>
        <dbReference type="PROSITE" id="PS51387"/>
    </source>
</evidence>
<evidence type="ECO:0000256" key="2">
    <source>
        <dbReference type="ARBA" id="ARBA00022827"/>
    </source>
</evidence>